<feature type="transmembrane region" description="Helical" evidence="1">
    <location>
        <begin position="1102"/>
        <end position="1124"/>
    </location>
</feature>
<dbReference type="AlphaFoldDB" id="A0A669PJE3"/>
<evidence type="ECO:0000313" key="3">
    <source>
        <dbReference type="Ensembl" id="ENSPCLP00000008932.1"/>
    </source>
</evidence>
<dbReference type="PANTHER" id="PTHR37397:SF1">
    <property type="entry name" value="LTD DOMAIN-CONTAINING PROTEIN"/>
    <property type="match status" value="1"/>
</dbReference>
<dbReference type="GeneID" id="116230317"/>
<organism evidence="3 4">
    <name type="scientific">Phasianus colchicus</name>
    <name type="common">Common pheasant</name>
    <dbReference type="NCBI Taxonomy" id="9054"/>
    <lineage>
        <taxon>Eukaryota</taxon>
        <taxon>Metazoa</taxon>
        <taxon>Chordata</taxon>
        <taxon>Craniata</taxon>
        <taxon>Vertebrata</taxon>
        <taxon>Euteleostomi</taxon>
        <taxon>Archelosauria</taxon>
        <taxon>Archosauria</taxon>
        <taxon>Dinosauria</taxon>
        <taxon>Saurischia</taxon>
        <taxon>Theropoda</taxon>
        <taxon>Coelurosauria</taxon>
        <taxon>Aves</taxon>
        <taxon>Neognathae</taxon>
        <taxon>Galloanserae</taxon>
        <taxon>Galliformes</taxon>
        <taxon>Phasianidae</taxon>
        <taxon>Phasianinae</taxon>
        <taxon>Phasianus</taxon>
    </lineage>
</organism>
<evidence type="ECO:0000259" key="2">
    <source>
        <dbReference type="PROSITE" id="PS51841"/>
    </source>
</evidence>
<dbReference type="Proteomes" id="UP000472261">
    <property type="component" value="Unplaced"/>
</dbReference>
<reference evidence="3" key="1">
    <citation type="submission" date="2025-08" db="UniProtKB">
        <authorList>
            <consortium name="Ensembl"/>
        </authorList>
    </citation>
    <scope>IDENTIFICATION</scope>
</reference>
<accession>A0A669PJE3</accession>
<dbReference type="OrthoDB" id="10069759at2759"/>
<sequence length="1146" mass="124042">MPFKGAELGNPYSNDPLLTWIFLGTAALPCEAALPGEVPLASRDLILVPCSGPAAVALRAVVAVRRTISFSSRSELKQIPAITMGDIWLVGLMGLMYILFPKVAAQSPIKNPRDQKTEHTLLINEVNADTPGEDTSEFVELYHTSGQTARLDGYYLVFYNGNGNQAYRVLNLQGKATNSQGFFLVGSASVNPAIVIPKNTIQNGPDAIAVYYGKGNYKEGMSVTGKGLVDALVHKTKKTDRADTLLRVLTPGRDALLEDSTFRSMDESIERCHGADAQWFFQVAVPTPGTDNHCILTPQLNASAVLISEVHIASSFEDFEFIELQGPHSTVLRDVVLVLIDGRTRDIYFTMDVYGKTSLDGLLLIGPAQSKIPVDLAFPENSTHPVLRDGPNAIALYRGNSSSFAPGKALTTAGLLDAFVYTSTEGPSPELLDTLTPGRPAYRSVWHQLGDVSMSQCNCCSVTRDSLSYILSRPTPGRFNDCPSRRFSQTVSFCLRVAECQEWLPKSEEILVTLVQALDRSCSCGVFPAYFKDLKAACQDQGLVFTTLLTAKSEAQLSSLLLAFQTFLESPRAVSFDERNITAESSCFKDVPVPDLTPGAPSAIPKGTAEPSRQAGKLLINEVNPDNPGGREDTEYIELFYTGQTSFDLQGYWLVLYNGKTGRAYRVLELSGHRTDSLGFFLVGSSAVRPAPMVRLPPNTIQNGADAVALYYSSSTRYVLNMAVTAKGLVDAVVYTSRVPEKAEQLLKVLVPGQGILYENDSHSTEDESLSRCHSLSARLQSSFQVTVMTPLKENACSSPSAPSTATRINELGLAGGGTVHFVELEGQPGASLAGLSLLVFMGQEGRVQRNIPLRGSIGASGLLLLGSEHGGTELTFEDISAASEGISAIALYSTSLVPGGMKATSENLVDAVVFTCRPSTVGGHLDILGRLYAVPCGYDRPVSLSRCPSSDASTELQFAISEPTPGLQNSCPQGTFAMGLDLCFLIPNCSVWILNRERMLESLRKALVSSLEEKCSCGVSELYLQELNLTCVDSVVKISGRIHVPLPEQQQSMESWRQDLLASPHRFSVDGRVLETSPECIAQRSTPVSSQSSSSLHSWEIALFVVGALLLAFLLVGLALHFIKRRFQNYTNIELNDCTEMAADF</sequence>
<dbReference type="Ensembl" id="ENSPCLT00000012115.1">
    <property type="protein sequence ID" value="ENSPCLP00000008932.1"/>
    <property type="gene ID" value="ENSPCLG00000007413.1"/>
</dbReference>
<evidence type="ECO:0000313" key="4">
    <source>
        <dbReference type="Proteomes" id="UP000472261"/>
    </source>
</evidence>
<dbReference type="KEGG" id="pcoc:116230317"/>
<gene>
    <name evidence="3" type="primary">LOC116230317</name>
</gene>
<dbReference type="RefSeq" id="XP_031451259.1">
    <property type="nucleotide sequence ID" value="XM_031595399.1"/>
</dbReference>
<feature type="domain" description="LTD" evidence="2">
    <location>
        <begin position="606"/>
        <end position="737"/>
    </location>
</feature>
<evidence type="ECO:0000256" key="1">
    <source>
        <dbReference type="SAM" id="Phobius"/>
    </source>
</evidence>
<protein>
    <recommendedName>
        <fullName evidence="2">LTD domain-containing protein</fullName>
    </recommendedName>
</protein>
<name>A0A669PJE3_PHACC</name>
<feature type="domain" description="LTD" evidence="2">
    <location>
        <begin position="107"/>
        <end position="236"/>
    </location>
</feature>
<dbReference type="PANTHER" id="PTHR37397">
    <property type="entry name" value="SI:CH211-183D21.1"/>
    <property type="match status" value="1"/>
</dbReference>
<dbReference type="OMA" id="SEDQWGF"/>
<reference evidence="3" key="2">
    <citation type="submission" date="2025-09" db="UniProtKB">
        <authorList>
            <consortium name="Ensembl"/>
        </authorList>
    </citation>
    <scope>IDENTIFICATION</scope>
</reference>
<keyword evidence="1" id="KW-1133">Transmembrane helix</keyword>
<keyword evidence="1" id="KW-0812">Transmembrane</keyword>
<keyword evidence="1" id="KW-0472">Membrane</keyword>
<dbReference type="PROSITE" id="PS51841">
    <property type="entry name" value="LTD"/>
    <property type="match status" value="2"/>
</dbReference>
<proteinExistence type="predicted"/>
<keyword evidence="4" id="KW-1185">Reference proteome</keyword>
<dbReference type="InterPro" id="IPR001322">
    <property type="entry name" value="Lamin_tail_dom"/>
</dbReference>